<name>A0A5S5D3N7_9SPHI</name>
<accession>A0A5S5D3N7</accession>
<evidence type="ECO:0000313" key="1">
    <source>
        <dbReference type="EMBL" id="TYP89422.1"/>
    </source>
</evidence>
<sequence>MARSGVVIDTVTRELESYRKDRVKKIIALVAEVISAIEVAAYRDLNRGSMDRDNMERAGVDSLNFIHIDKKFSKGGLTGEVGVFGDNELAAYFEFGTGLSAREILAPYPQEIKDIAKQFYINGQGTLKGHPYLYNNYLRYKNDFLRDLEKILNKETRA</sequence>
<dbReference type="EMBL" id="VNHX01000027">
    <property type="protein sequence ID" value="TYP89422.1"/>
    <property type="molecule type" value="Genomic_DNA"/>
</dbReference>
<proteinExistence type="predicted"/>
<dbReference type="RefSeq" id="WP_148910020.1">
    <property type="nucleotide sequence ID" value="NZ_VNHX01000027.1"/>
</dbReference>
<protein>
    <recommendedName>
        <fullName evidence="3">HK97 gp10 family phage protein</fullName>
    </recommendedName>
</protein>
<keyword evidence="2" id="KW-1185">Reference proteome</keyword>
<evidence type="ECO:0008006" key="3">
    <source>
        <dbReference type="Google" id="ProtNLM"/>
    </source>
</evidence>
<organism evidence="1 2">
    <name type="scientific">Sphingobacterium allocomposti</name>
    <dbReference type="NCBI Taxonomy" id="415956"/>
    <lineage>
        <taxon>Bacteria</taxon>
        <taxon>Pseudomonadati</taxon>
        <taxon>Bacteroidota</taxon>
        <taxon>Sphingobacteriia</taxon>
        <taxon>Sphingobacteriales</taxon>
        <taxon>Sphingobacteriaceae</taxon>
        <taxon>Sphingobacterium</taxon>
    </lineage>
</organism>
<dbReference type="AlphaFoldDB" id="A0A5S5D3N7"/>
<dbReference type="OrthoDB" id="765031at2"/>
<gene>
    <name evidence="1" type="ORF">BC792_12723</name>
</gene>
<reference evidence="1 2" key="1">
    <citation type="submission" date="2019-07" db="EMBL/GenBank/DDBJ databases">
        <title>Genomic Encyclopedia of Archaeal and Bacterial Type Strains, Phase II (KMG-II): from individual species to whole genera.</title>
        <authorList>
            <person name="Goeker M."/>
        </authorList>
    </citation>
    <scope>NUCLEOTIDE SEQUENCE [LARGE SCALE GENOMIC DNA]</scope>
    <source>
        <strain evidence="1 2">DSM 18850</strain>
    </source>
</reference>
<comment type="caution">
    <text evidence="1">The sequence shown here is derived from an EMBL/GenBank/DDBJ whole genome shotgun (WGS) entry which is preliminary data.</text>
</comment>
<evidence type="ECO:0000313" key="2">
    <source>
        <dbReference type="Proteomes" id="UP000325105"/>
    </source>
</evidence>
<dbReference type="Proteomes" id="UP000325105">
    <property type="component" value="Unassembled WGS sequence"/>
</dbReference>